<accession>A0A9D1TGW5</accession>
<dbReference type="EMBL" id="DXIE01000004">
    <property type="protein sequence ID" value="HIV61319.1"/>
    <property type="molecule type" value="Genomic_DNA"/>
</dbReference>
<evidence type="ECO:0000313" key="1">
    <source>
        <dbReference type="EMBL" id="HIV61319.1"/>
    </source>
</evidence>
<dbReference type="AlphaFoldDB" id="A0A9D1TGW5"/>
<sequence>MFNCGQSEKISMEKMQFNIVNKRPEYNKKELETVKTEIEKELFSVFSKYEQ</sequence>
<evidence type="ECO:0000313" key="2">
    <source>
        <dbReference type="Proteomes" id="UP000886808"/>
    </source>
</evidence>
<proteinExistence type="predicted"/>
<gene>
    <name evidence="1" type="ORF">H9746_00465</name>
</gene>
<comment type="caution">
    <text evidence="1">The sequence shown here is derived from an EMBL/GenBank/DDBJ whole genome shotgun (WGS) entry which is preliminary data.</text>
</comment>
<reference evidence="1" key="2">
    <citation type="submission" date="2021-04" db="EMBL/GenBank/DDBJ databases">
        <authorList>
            <person name="Gilroy R."/>
        </authorList>
    </citation>
    <scope>NUCLEOTIDE SEQUENCE</scope>
    <source>
        <strain evidence="1">CHK193-4272</strain>
    </source>
</reference>
<organism evidence="1 2">
    <name type="scientific">Candidatus Butyricicoccus avistercoris</name>
    <dbReference type="NCBI Taxonomy" id="2838518"/>
    <lineage>
        <taxon>Bacteria</taxon>
        <taxon>Bacillati</taxon>
        <taxon>Bacillota</taxon>
        <taxon>Clostridia</taxon>
        <taxon>Eubacteriales</taxon>
        <taxon>Butyricicoccaceae</taxon>
        <taxon>Butyricicoccus</taxon>
    </lineage>
</organism>
<reference evidence="1" key="1">
    <citation type="journal article" date="2021" name="PeerJ">
        <title>Extensive microbial diversity within the chicken gut microbiome revealed by metagenomics and culture.</title>
        <authorList>
            <person name="Gilroy R."/>
            <person name="Ravi A."/>
            <person name="Getino M."/>
            <person name="Pursley I."/>
            <person name="Horton D.L."/>
            <person name="Alikhan N.F."/>
            <person name="Baker D."/>
            <person name="Gharbi K."/>
            <person name="Hall N."/>
            <person name="Watson M."/>
            <person name="Adriaenssens E.M."/>
            <person name="Foster-Nyarko E."/>
            <person name="Jarju S."/>
            <person name="Secka A."/>
            <person name="Antonio M."/>
            <person name="Oren A."/>
            <person name="Chaudhuri R.R."/>
            <person name="La Ragione R."/>
            <person name="Hildebrand F."/>
            <person name="Pallen M.J."/>
        </authorList>
    </citation>
    <scope>NUCLEOTIDE SEQUENCE</scope>
    <source>
        <strain evidence="1">CHK193-4272</strain>
    </source>
</reference>
<name>A0A9D1TGW5_9FIRM</name>
<protein>
    <submittedName>
        <fullName evidence="1">Uncharacterized protein</fullName>
    </submittedName>
</protein>
<dbReference type="Proteomes" id="UP000886808">
    <property type="component" value="Unassembled WGS sequence"/>
</dbReference>